<dbReference type="InterPro" id="IPR026590">
    <property type="entry name" value="Ssirtuin_cat_dom"/>
</dbReference>
<name>A0ABP8WX25_9MICC</name>
<dbReference type="NCBIfam" id="NF001753">
    <property type="entry name" value="PRK00481.1-3"/>
    <property type="match status" value="1"/>
</dbReference>
<dbReference type="EMBL" id="BAABLN010000010">
    <property type="protein sequence ID" value="GAA4695215.1"/>
    <property type="molecule type" value="Genomic_DNA"/>
</dbReference>
<dbReference type="HAMAP" id="MF_01121">
    <property type="entry name" value="Sirtuin_ClassIII"/>
    <property type="match status" value="1"/>
</dbReference>
<dbReference type="EC" id="2.3.1.286" evidence="3"/>
<evidence type="ECO:0000313" key="7">
    <source>
        <dbReference type="Proteomes" id="UP001501446"/>
    </source>
</evidence>
<dbReference type="RefSeq" id="WP_345310851.1">
    <property type="nucleotide sequence ID" value="NZ_BAABLN010000010.1"/>
</dbReference>
<gene>
    <name evidence="3" type="primary">cobB</name>
    <name evidence="6" type="ORF">GCM10025781_11150</name>
</gene>
<comment type="function">
    <text evidence="3">NAD-dependent lysine deacetylase and desuccinylase that specifically removes acetyl and succinyl groups on target proteins. Modulates the activities of several proteins which are inactive in their acylated form.</text>
</comment>
<comment type="similarity">
    <text evidence="3">Belongs to the sirtuin family. Class III subfamily.</text>
</comment>
<dbReference type="InterPro" id="IPR003000">
    <property type="entry name" value="Sirtuin"/>
</dbReference>
<feature type="binding site" evidence="3 4">
    <location>
        <position position="158"/>
    </location>
    <ligand>
        <name>Zn(2+)</name>
        <dbReference type="ChEBI" id="CHEBI:29105"/>
    </ligand>
</feature>
<comment type="cofactor">
    <cofactor evidence="3">
        <name>Zn(2+)</name>
        <dbReference type="ChEBI" id="CHEBI:29105"/>
    </cofactor>
    <text evidence="3">Binds 1 zinc ion per subunit.</text>
</comment>
<dbReference type="Gene3D" id="3.40.50.1220">
    <property type="entry name" value="TPP-binding domain"/>
    <property type="match status" value="1"/>
</dbReference>
<evidence type="ECO:0000259" key="5">
    <source>
        <dbReference type="PROSITE" id="PS50305"/>
    </source>
</evidence>
<feature type="binding site" evidence="3">
    <location>
        <begin position="198"/>
        <end position="200"/>
    </location>
    <ligand>
        <name>NAD(+)</name>
        <dbReference type="ChEBI" id="CHEBI:57540"/>
    </ligand>
</feature>
<keyword evidence="3 4" id="KW-0862">Zinc</keyword>
<protein>
    <recommendedName>
        <fullName evidence="3">NAD-dependent protein deacylase</fullName>
        <ecNumber evidence="3">2.3.1.286</ecNumber>
    </recommendedName>
    <alternativeName>
        <fullName evidence="3">Regulatory protein SIR2 homolog</fullName>
    </alternativeName>
</protein>
<feature type="binding site" evidence="3">
    <location>
        <begin position="106"/>
        <end position="109"/>
    </location>
    <ligand>
        <name>NAD(+)</name>
        <dbReference type="ChEBI" id="CHEBI:57540"/>
    </ligand>
</feature>
<feature type="active site" description="Proton acceptor" evidence="3 4">
    <location>
        <position position="124"/>
    </location>
</feature>
<keyword evidence="2 3" id="KW-0520">NAD</keyword>
<keyword evidence="3 4" id="KW-0479">Metal-binding</keyword>
<feature type="binding site" evidence="3">
    <location>
        <position position="74"/>
    </location>
    <ligand>
        <name>substrate</name>
    </ligand>
</feature>
<comment type="domain">
    <text evidence="3">2 residues (Tyr-71 and Arg-74) present in a large hydrophobic pocket are probably involved in substrate specificity. They are important for desuccinylation activity, but dispensable for deacetylation activity.</text>
</comment>
<sequence>MSSSDQVPTEILDLARSARRVTVLTGAGMSAESGVPTFRDAQTGLWERFDPAELATPEAWAEDPAQCWAWYAWRTSLVRGAEPHPGHLALAQWQAHPGIDLRISTQNVDDLHERAGSTVLAHVHGDLFALRCADCGAPADIGYPHVVEPVAHLDPVSCAVCGGLIRPGVVWFGEALPEQAFQDSVEAAQEADLVLVVGTSGLVYPAASIPDFAGARGVPVVEINPRVSEVSASADHAWRAPAGRALPALVSALG</sequence>
<comment type="catalytic activity">
    <reaction evidence="3">
        <text>N(6)-succinyl-L-lysyl-[protein] + NAD(+) + H2O = 2''-O-succinyl-ADP-D-ribose + nicotinamide + L-lysyl-[protein]</text>
        <dbReference type="Rhea" id="RHEA:47668"/>
        <dbReference type="Rhea" id="RHEA-COMP:9752"/>
        <dbReference type="Rhea" id="RHEA-COMP:11877"/>
        <dbReference type="ChEBI" id="CHEBI:15377"/>
        <dbReference type="ChEBI" id="CHEBI:17154"/>
        <dbReference type="ChEBI" id="CHEBI:29969"/>
        <dbReference type="ChEBI" id="CHEBI:57540"/>
        <dbReference type="ChEBI" id="CHEBI:87830"/>
        <dbReference type="ChEBI" id="CHEBI:87832"/>
    </reaction>
</comment>
<dbReference type="PANTHER" id="PTHR11085">
    <property type="entry name" value="NAD-DEPENDENT PROTEIN DEACYLASE SIRTUIN-5, MITOCHONDRIAL-RELATED"/>
    <property type="match status" value="1"/>
</dbReference>
<keyword evidence="1" id="KW-0808">Transferase</keyword>
<evidence type="ECO:0000256" key="4">
    <source>
        <dbReference type="PROSITE-ProRule" id="PRU00236"/>
    </source>
</evidence>
<feature type="domain" description="Deacetylase sirtuin-type" evidence="5">
    <location>
        <begin position="1"/>
        <end position="254"/>
    </location>
</feature>
<comment type="caution">
    <text evidence="3">Lacks conserved residue(s) required for the propagation of feature annotation.</text>
</comment>
<dbReference type="Pfam" id="PF02146">
    <property type="entry name" value="SIR2"/>
    <property type="match status" value="1"/>
</dbReference>
<proteinExistence type="inferred from homology"/>
<feature type="binding site" evidence="3 4">
    <location>
        <position position="135"/>
    </location>
    <ligand>
        <name>Zn(2+)</name>
        <dbReference type="ChEBI" id="CHEBI:29105"/>
    </ligand>
</feature>
<evidence type="ECO:0000256" key="3">
    <source>
        <dbReference type="HAMAP-Rule" id="MF_01121"/>
    </source>
</evidence>
<dbReference type="InterPro" id="IPR026591">
    <property type="entry name" value="Sirtuin_cat_small_dom_sf"/>
</dbReference>
<feature type="binding site" evidence="3 4">
    <location>
        <position position="132"/>
    </location>
    <ligand>
        <name>Zn(2+)</name>
        <dbReference type="ChEBI" id="CHEBI:29105"/>
    </ligand>
</feature>
<evidence type="ECO:0000313" key="6">
    <source>
        <dbReference type="EMBL" id="GAA4695215.1"/>
    </source>
</evidence>
<organism evidence="6 7">
    <name type="scientific">Kocuria gwangalliensis</name>
    <dbReference type="NCBI Taxonomy" id="501592"/>
    <lineage>
        <taxon>Bacteria</taxon>
        <taxon>Bacillati</taxon>
        <taxon>Actinomycetota</taxon>
        <taxon>Actinomycetes</taxon>
        <taxon>Micrococcales</taxon>
        <taxon>Micrococcaceae</taxon>
        <taxon>Kocuria</taxon>
    </lineage>
</organism>
<evidence type="ECO:0000256" key="2">
    <source>
        <dbReference type="ARBA" id="ARBA00023027"/>
    </source>
</evidence>
<dbReference type="PROSITE" id="PS50305">
    <property type="entry name" value="SIRTUIN"/>
    <property type="match status" value="1"/>
</dbReference>
<dbReference type="CDD" id="cd01412">
    <property type="entry name" value="SIRT5_Af1_CobB"/>
    <property type="match status" value="1"/>
</dbReference>
<dbReference type="PANTHER" id="PTHR11085:SF10">
    <property type="entry name" value="NAD-DEPENDENT PROTEIN DEACYLASE SIRTUIN-5, MITOCHONDRIAL-RELATED"/>
    <property type="match status" value="1"/>
</dbReference>
<comment type="caution">
    <text evidence="6">The sequence shown here is derived from an EMBL/GenBank/DDBJ whole genome shotgun (WGS) entry which is preliminary data.</text>
</comment>
<dbReference type="Proteomes" id="UP001501446">
    <property type="component" value="Unassembled WGS sequence"/>
</dbReference>
<accession>A0ABP8WX25</accession>
<comment type="catalytic activity">
    <reaction evidence="3">
        <text>N(6)-acetyl-L-lysyl-[protein] + NAD(+) + H2O = 2''-O-acetyl-ADP-D-ribose + nicotinamide + L-lysyl-[protein]</text>
        <dbReference type="Rhea" id="RHEA:43636"/>
        <dbReference type="Rhea" id="RHEA-COMP:9752"/>
        <dbReference type="Rhea" id="RHEA-COMP:10731"/>
        <dbReference type="ChEBI" id="CHEBI:15377"/>
        <dbReference type="ChEBI" id="CHEBI:17154"/>
        <dbReference type="ChEBI" id="CHEBI:29969"/>
        <dbReference type="ChEBI" id="CHEBI:57540"/>
        <dbReference type="ChEBI" id="CHEBI:61930"/>
        <dbReference type="ChEBI" id="CHEBI:83767"/>
        <dbReference type="EC" id="2.3.1.286"/>
    </reaction>
</comment>
<dbReference type="SUPFAM" id="SSF52467">
    <property type="entry name" value="DHS-like NAD/FAD-binding domain"/>
    <property type="match status" value="1"/>
</dbReference>
<feature type="binding site" evidence="3">
    <location>
        <position position="242"/>
    </location>
    <ligand>
        <name>NAD(+)</name>
        <dbReference type="ChEBI" id="CHEBI:57540"/>
    </ligand>
</feature>
<dbReference type="Gene3D" id="3.30.1600.10">
    <property type="entry name" value="SIR2/SIRT2 'Small Domain"/>
    <property type="match status" value="1"/>
</dbReference>
<reference evidence="7" key="1">
    <citation type="journal article" date="2019" name="Int. J. Syst. Evol. Microbiol.">
        <title>The Global Catalogue of Microorganisms (GCM) 10K type strain sequencing project: providing services to taxonomists for standard genome sequencing and annotation.</title>
        <authorList>
            <consortium name="The Broad Institute Genomics Platform"/>
            <consortium name="The Broad Institute Genome Sequencing Center for Infectious Disease"/>
            <person name="Wu L."/>
            <person name="Ma J."/>
        </authorList>
    </citation>
    <scope>NUCLEOTIDE SEQUENCE [LARGE SCALE GENOMIC DNA]</scope>
    <source>
        <strain evidence="7">JCM 18958</strain>
    </source>
</reference>
<dbReference type="InterPro" id="IPR029035">
    <property type="entry name" value="DHS-like_NAD/FAD-binding_dom"/>
</dbReference>
<feature type="binding site" evidence="3 4">
    <location>
        <position position="161"/>
    </location>
    <ligand>
        <name>Zn(2+)</name>
        <dbReference type="ChEBI" id="CHEBI:29105"/>
    </ligand>
</feature>
<keyword evidence="3" id="KW-0963">Cytoplasm</keyword>
<feature type="binding site" evidence="3">
    <location>
        <position position="71"/>
    </location>
    <ligand>
        <name>substrate</name>
    </ligand>
</feature>
<dbReference type="InterPro" id="IPR050134">
    <property type="entry name" value="NAD-dep_sirtuin_deacylases"/>
</dbReference>
<feature type="binding site" evidence="3">
    <location>
        <begin position="224"/>
        <end position="226"/>
    </location>
    <ligand>
        <name>NAD(+)</name>
        <dbReference type="ChEBI" id="CHEBI:57540"/>
    </ligand>
</feature>
<dbReference type="InterPro" id="IPR027546">
    <property type="entry name" value="Sirtuin_class_III"/>
</dbReference>
<comment type="subcellular location">
    <subcellularLocation>
        <location evidence="3">Cytoplasm</location>
    </subcellularLocation>
</comment>
<keyword evidence="7" id="KW-1185">Reference proteome</keyword>
<evidence type="ECO:0000256" key="1">
    <source>
        <dbReference type="ARBA" id="ARBA00022679"/>
    </source>
</evidence>